<evidence type="ECO:0000256" key="7">
    <source>
        <dbReference type="ARBA" id="ARBA00022692"/>
    </source>
</evidence>
<keyword evidence="6" id="KW-0633">Potassium transport</keyword>
<evidence type="ECO:0000313" key="15">
    <source>
        <dbReference type="Proteomes" id="UP000614609"/>
    </source>
</evidence>
<feature type="transmembrane region" description="Helical" evidence="12">
    <location>
        <begin position="246"/>
        <end position="268"/>
    </location>
</feature>
<feature type="transmembrane region" description="Helical" evidence="12">
    <location>
        <begin position="438"/>
        <end position="457"/>
    </location>
</feature>
<evidence type="ECO:0000256" key="2">
    <source>
        <dbReference type="ARBA" id="ARBA00009137"/>
    </source>
</evidence>
<keyword evidence="9 12" id="KW-1133">Transmembrane helix</keyword>
<dbReference type="Pfam" id="PF02386">
    <property type="entry name" value="TrkH"/>
    <property type="match status" value="2"/>
</dbReference>
<feature type="transmembrane region" description="Helical" evidence="12">
    <location>
        <begin position="42"/>
        <end position="61"/>
    </location>
</feature>
<feature type="transmembrane region" description="Helical" evidence="12">
    <location>
        <begin position="186"/>
        <end position="209"/>
    </location>
</feature>
<proteinExistence type="inferred from homology"/>
<dbReference type="PIRSF" id="PIRSF006247">
    <property type="entry name" value="TrkH"/>
    <property type="match status" value="1"/>
</dbReference>
<dbReference type="Proteomes" id="UP000765891">
    <property type="component" value="Unassembled WGS sequence"/>
</dbReference>
<protein>
    <submittedName>
        <fullName evidence="13">Potassium transporter TrkH</fullName>
    </submittedName>
    <submittedName>
        <fullName evidence="14">Trk system potassium uptake protein TrkH</fullName>
    </submittedName>
</protein>
<name>A0A830FVF0_9EURY</name>
<keyword evidence="3" id="KW-0813">Transport</keyword>
<dbReference type="AlphaFoldDB" id="A0A830FVF0"/>
<keyword evidence="7 12" id="KW-0812">Transmembrane</keyword>
<evidence type="ECO:0000313" key="14">
    <source>
        <dbReference type="EMBL" id="MBP1953449.1"/>
    </source>
</evidence>
<keyword evidence="4" id="KW-1003">Cell membrane</keyword>
<reference evidence="13" key="2">
    <citation type="submission" date="2020-09" db="EMBL/GenBank/DDBJ databases">
        <authorList>
            <person name="Sun Q."/>
            <person name="Ohkuma M."/>
        </authorList>
    </citation>
    <scope>NUCLEOTIDE SEQUENCE</scope>
    <source>
        <strain evidence="13">JCM 16108</strain>
    </source>
</reference>
<dbReference type="Proteomes" id="UP000614609">
    <property type="component" value="Unassembled WGS sequence"/>
</dbReference>
<dbReference type="GO" id="GO:0005886">
    <property type="term" value="C:plasma membrane"/>
    <property type="evidence" value="ECO:0007669"/>
    <property type="project" value="UniProtKB-SubCell"/>
</dbReference>
<evidence type="ECO:0000256" key="10">
    <source>
        <dbReference type="ARBA" id="ARBA00023065"/>
    </source>
</evidence>
<keyword evidence="8" id="KW-0630">Potassium</keyword>
<feature type="transmembrane region" description="Helical" evidence="12">
    <location>
        <begin position="284"/>
        <end position="302"/>
    </location>
</feature>
<feature type="transmembrane region" description="Helical" evidence="12">
    <location>
        <begin position="345"/>
        <end position="370"/>
    </location>
</feature>
<keyword evidence="15" id="KW-1185">Reference proteome</keyword>
<keyword evidence="5" id="KW-0997">Cell inner membrane</keyword>
<dbReference type="EMBL" id="JAGGKO010000001">
    <property type="protein sequence ID" value="MBP1953449.1"/>
    <property type="molecule type" value="Genomic_DNA"/>
</dbReference>
<evidence type="ECO:0000256" key="6">
    <source>
        <dbReference type="ARBA" id="ARBA00022538"/>
    </source>
</evidence>
<comment type="subcellular location">
    <subcellularLocation>
        <location evidence="1">Cell inner membrane</location>
        <topology evidence="1">Multi-pass membrane protein</topology>
    </subcellularLocation>
</comment>
<dbReference type="InterPro" id="IPR003445">
    <property type="entry name" value="Cat_transpt"/>
</dbReference>
<sequence>MSGGLRVDWRVSCSLVGTVVKWLWVPLCLPLVLALYDGTALTPFLVPMALTAVVGFGLERLAETRDLRAREAFLMVSLTWLSIALVGAVPFVVAGVGTLAHPVYALFEAMSGVTTTGATVVTDFGAHARAIHLWRATLQWLGGLGILVLATAVLSQLSVGGAQLMETESQAQDVDKLTPRMSNTAALLWKIYVALTALLVVLLSGLHVVGLAPEMTPYDALAHAFTTISTSGFSPRGTSIAAFSPAVQWTLVPFMIVGATSFVLIYAVSRGNVGRLRRSDEFRFYVGVLAFFALAVCAIRALDAGPGVPFERTARHAVFQVVSITTTTGYASTDFNTWSASAKHLLFVCMFIGGMAGSTTCSIKALRWLVVIKSFRRDLFVATTPSAIRPVRLSGEPIDEETVRDIYAYTLISLLFFGVATIFVVLDAARVGVVLTEFEAMSAAASTFFNIGPAFGVAGPMANYAGFPTTTTFVMTLLMWVGRIEILPVLVLLTPSFWRS</sequence>
<dbReference type="EMBL" id="BMOO01000003">
    <property type="protein sequence ID" value="GGM65174.1"/>
    <property type="molecule type" value="Genomic_DNA"/>
</dbReference>
<feature type="transmembrane region" description="Helical" evidence="12">
    <location>
        <begin position="73"/>
        <end position="100"/>
    </location>
</feature>
<organism evidence="13 15">
    <name type="scientific">Halarchaeum rubridurum</name>
    <dbReference type="NCBI Taxonomy" id="489911"/>
    <lineage>
        <taxon>Archaea</taxon>
        <taxon>Methanobacteriati</taxon>
        <taxon>Methanobacteriota</taxon>
        <taxon>Stenosarchaea group</taxon>
        <taxon>Halobacteria</taxon>
        <taxon>Halobacteriales</taxon>
        <taxon>Halobacteriaceae</taxon>
    </lineage>
</organism>
<dbReference type="PANTHER" id="PTHR32024">
    <property type="entry name" value="TRK SYSTEM POTASSIUM UPTAKE PROTEIN TRKG-RELATED"/>
    <property type="match status" value="1"/>
</dbReference>
<evidence type="ECO:0000256" key="1">
    <source>
        <dbReference type="ARBA" id="ARBA00004429"/>
    </source>
</evidence>
<evidence type="ECO:0000256" key="4">
    <source>
        <dbReference type="ARBA" id="ARBA00022475"/>
    </source>
</evidence>
<evidence type="ECO:0000256" key="9">
    <source>
        <dbReference type="ARBA" id="ARBA00022989"/>
    </source>
</evidence>
<evidence type="ECO:0000256" key="12">
    <source>
        <dbReference type="SAM" id="Phobius"/>
    </source>
</evidence>
<evidence type="ECO:0000256" key="8">
    <source>
        <dbReference type="ARBA" id="ARBA00022958"/>
    </source>
</evidence>
<reference evidence="14" key="3">
    <citation type="submission" date="2021-03" db="EMBL/GenBank/DDBJ databases">
        <title>Genomic Encyclopedia of Type Strains, Phase IV (KMG-IV): sequencing the most valuable type-strain genomes for metagenomic binning, comparative biology and taxonomic classification.</title>
        <authorList>
            <person name="Goeker M."/>
        </authorList>
    </citation>
    <scope>NUCLEOTIDE SEQUENCE</scope>
    <source>
        <strain evidence="14">DSM 22443</strain>
    </source>
</reference>
<keyword evidence="10" id="KW-0406">Ion transport</keyword>
<dbReference type="OrthoDB" id="111943at2157"/>
<evidence type="ECO:0000256" key="5">
    <source>
        <dbReference type="ARBA" id="ARBA00022519"/>
    </source>
</evidence>
<dbReference type="GO" id="GO:0015379">
    <property type="term" value="F:potassium:chloride symporter activity"/>
    <property type="evidence" value="ECO:0007669"/>
    <property type="project" value="InterPro"/>
</dbReference>
<feature type="transmembrane region" description="Helical" evidence="12">
    <location>
        <begin position="406"/>
        <end position="426"/>
    </location>
</feature>
<dbReference type="InterPro" id="IPR004772">
    <property type="entry name" value="TrkH"/>
</dbReference>
<feature type="transmembrane region" description="Helical" evidence="12">
    <location>
        <begin position="477"/>
        <end position="498"/>
    </location>
</feature>
<reference evidence="13" key="1">
    <citation type="journal article" date="2014" name="Int. J. Syst. Evol. Microbiol.">
        <title>Complete genome sequence of Corynebacterium casei LMG S-19264T (=DSM 44701T), isolated from a smear-ripened cheese.</title>
        <authorList>
            <consortium name="US DOE Joint Genome Institute (JGI-PGF)"/>
            <person name="Walter F."/>
            <person name="Albersmeier A."/>
            <person name="Kalinowski J."/>
            <person name="Ruckert C."/>
        </authorList>
    </citation>
    <scope>NUCLEOTIDE SEQUENCE</scope>
    <source>
        <strain evidence="13">JCM 16108</strain>
    </source>
</reference>
<accession>A0A830FVF0</accession>
<feature type="transmembrane region" description="Helical" evidence="12">
    <location>
        <begin position="140"/>
        <end position="165"/>
    </location>
</feature>
<comment type="caution">
    <text evidence="13">The sequence shown here is derived from an EMBL/GenBank/DDBJ whole genome shotgun (WGS) entry which is preliminary data.</text>
</comment>
<gene>
    <name evidence="13" type="primary">trkH2</name>
    <name evidence="13" type="ORF">GCM10009017_14090</name>
    <name evidence="14" type="ORF">J2752_000330</name>
</gene>
<dbReference type="PANTHER" id="PTHR32024:SF2">
    <property type="entry name" value="TRK SYSTEM POTASSIUM UPTAKE PROTEIN TRKG-RELATED"/>
    <property type="match status" value="1"/>
</dbReference>
<dbReference type="RefSeq" id="WP_188871322.1">
    <property type="nucleotide sequence ID" value="NZ_BMOO01000003.1"/>
</dbReference>
<comment type="similarity">
    <text evidence="2">Belongs to the TrkH potassium transport family.</text>
</comment>
<evidence type="ECO:0000313" key="13">
    <source>
        <dbReference type="EMBL" id="GGM65174.1"/>
    </source>
</evidence>
<keyword evidence="11 12" id="KW-0472">Membrane</keyword>
<evidence type="ECO:0000256" key="11">
    <source>
        <dbReference type="ARBA" id="ARBA00023136"/>
    </source>
</evidence>
<feature type="transmembrane region" description="Helical" evidence="12">
    <location>
        <begin position="12"/>
        <end position="36"/>
    </location>
</feature>
<evidence type="ECO:0000256" key="3">
    <source>
        <dbReference type="ARBA" id="ARBA00022448"/>
    </source>
</evidence>